<evidence type="ECO:0000313" key="1">
    <source>
        <dbReference type="EMBL" id="MBK0394567.1"/>
    </source>
</evidence>
<name>A0A934UTI5_9BURK</name>
<gene>
    <name evidence="1" type="ORF">I8E28_18325</name>
</gene>
<keyword evidence="2" id="KW-1185">Reference proteome</keyword>
<comment type="caution">
    <text evidence="1">The sequence shown here is derived from an EMBL/GenBank/DDBJ whole genome shotgun (WGS) entry which is preliminary data.</text>
</comment>
<organism evidence="1 2">
    <name type="scientific">Ramlibacter algicola</name>
    <dbReference type="NCBI Taxonomy" id="2795217"/>
    <lineage>
        <taxon>Bacteria</taxon>
        <taxon>Pseudomonadati</taxon>
        <taxon>Pseudomonadota</taxon>
        <taxon>Betaproteobacteria</taxon>
        <taxon>Burkholderiales</taxon>
        <taxon>Comamonadaceae</taxon>
        <taxon>Ramlibacter</taxon>
    </lineage>
</organism>
<protein>
    <submittedName>
        <fullName evidence="1">RidA family protein</fullName>
    </submittedName>
</protein>
<reference evidence="1" key="1">
    <citation type="submission" date="2020-12" db="EMBL/GenBank/DDBJ databases">
        <title>Ramlibacter sp. nov., isolated from a freshwater alga, Cryptomonas.</title>
        <authorList>
            <person name="Kim H.M."/>
            <person name="Jeon C.O."/>
        </authorList>
    </citation>
    <scope>NUCLEOTIDE SEQUENCE</scope>
    <source>
        <strain evidence="1">CrO1</strain>
    </source>
</reference>
<dbReference type="CDD" id="cd02199">
    <property type="entry name" value="YjgF_YER057c_UK114_like_1"/>
    <property type="match status" value="1"/>
</dbReference>
<dbReference type="RefSeq" id="WP_200789648.1">
    <property type="nucleotide sequence ID" value="NZ_JAEDAO010000001.1"/>
</dbReference>
<evidence type="ECO:0000313" key="2">
    <source>
        <dbReference type="Proteomes" id="UP000617041"/>
    </source>
</evidence>
<dbReference type="PANTHER" id="PTHR43760">
    <property type="entry name" value="ENDORIBONUCLEASE-RELATED"/>
    <property type="match status" value="1"/>
</dbReference>
<dbReference type="InterPro" id="IPR035959">
    <property type="entry name" value="RutC-like_sf"/>
</dbReference>
<dbReference type="Proteomes" id="UP000617041">
    <property type="component" value="Unassembled WGS sequence"/>
</dbReference>
<dbReference type="Pfam" id="PF01042">
    <property type="entry name" value="Ribonuc_L-PSP"/>
    <property type="match status" value="1"/>
</dbReference>
<dbReference type="EMBL" id="JAEDAO010000001">
    <property type="protein sequence ID" value="MBK0394567.1"/>
    <property type="molecule type" value="Genomic_DNA"/>
</dbReference>
<accession>A0A934UTI5</accession>
<dbReference type="AlphaFoldDB" id="A0A934UTI5"/>
<dbReference type="Gene3D" id="3.30.1330.40">
    <property type="entry name" value="RutC-like"/>
    <property type="match status" value="1"/>
</dbReference>
<dbReference type="InterPro" id="IPR013813">
    <property type="entry name" value="Endoribo_LPSP/chorism_mut-like"/>
</dbReference>
<dbReference type="PANTHER" id="PTHR43760:SF1">
    <property type="entry name" value="ENDORIBONUCLEASE L-PSP_CHORISMATE MUTASE-LIKE DOMAIN-CONTAINING PROTEIN"/>
    <property type="match status" value="1"/>
</dbReference>
<sequence length="161" mass="16578">MTTRTALLQQAIAATGHSFDGPILAGGDYVPVVHDGDVAYVSGQVPRVGKEVVVTGRVGEATSLADAQKAACICAIRALLLLEAQLGSLDRIARVLRVGVYVQSAAAFTQQSEVADAASALLKSVLGDDGAHTRTSVGVYQLPKNAAVEVELVVRTRPAAG</sequence>
<dbReference type="InterPro" id="IPR006175">
    <property type="entry name" value="YjgF/YER057c/UK114"/>
</dbReference>
<dbReference type="SUPFAM" id="SSF55298">
    <property type="entry name" value="YjgF-like"/>
    <property type="match status" value="1"/>
</dbReference>
<proteinExistence type="predicted"/>